<evidence type="ECO:0000259" key="7">
    <source>
        <dbReference type="PROSITE" id="PS50949"/>
    </source>
</evidence>
<dbReference type="SMART" id="SM00895">
    <property type="entry name" value="FCD"/>
    <property type="match status" value="1"/>
</dbReference>
<dbReference type="AlphaFoldDB" id="A0A1H6RMH3"/>
<feature type="domain" description="HTH gntR-type" evidence="7">
    <location>
        <begin position="10"/>
        <end position="78"/>
    </location>
</feature>
<evidence type="ECO:0000256" key="6">
    <source>
        <dbReference type="ARBA" id="ARBA00039592"/>
    </source>
</evidence>
<dbReference type="GO" id="GO:0003700">
    <property type="term" value="F:DNA-binding transcription factor activity"/>
    <property type="evidence" value="ECO:0007669"/>
    <property type="project" value="InterPro"/>
</dbReference>
<dbReference type="Gene3D" id="1.10.10.10">
    <property type="entry name" value="Winged helix-like DNA-binding domain superfamily/Winged helix DNA-binding domain"/>
    <property type="match status" value="1"/>
</dbReference>
<evidence type="ECO:0000256" key="5">
    <source>
        <dbReference type="ARBA" id="ARBA00037357"/>
    </source>
</evidence>
<dbReference type="SMART" id="SM00345">
    <property type="entry name" value="HTH_GNTR"/>
    <property type="match status" value="1"/>
</dbReference>
<dbReference type="PROSITE" id="PS50949">
    <property type="entry name" value="HTH_GNTR"/>
    <property type="match status" value="1"/>
</dbReference>
<keyword evidence="8" id="KW-0670">Pyruvate</keyword>
<dbReference type="EMBL" id="FNYH01000004">
    <property type="protein sequence ID" value="SEI55676.1"/>
    <property type="molecule type" value="Genomic_DNA"/>
</dbReference>
<dbReference type="Proteomes" id="UP000242999">
    <property type="component" value="Unassembled WGS sequence"/>
</dbReference>
<organism evidence="8 9">
    <name type="scientific">Allopseudospirillum japonicum</name>
    <dbReference type="NCBI Taxonomy" id="64971"/>
    <lineage>
        <taxon>Bacteria</taxon>
        <taxon>Pseudomonadati</taxon>
        <taxon>Pseudomonadota</taxon>
        <taxon>Gammaproteobacteria</taxon>
        <taxon>Oceanospirillales</taxon>
        <taxon>Oceanospirillaceae</taxon>
        <taxon>Allopseudospirillum</taxon>
    </lineage>
</organism>
<dbReference type="Pfam" id="PF07729">
    <property type="entry name" value="FCD"/>
    <property type="match status" value="1"/>
</dbReference>
<dbReference type="InterPro" id="IPR000524">
    <property type="entry name" value="Tscrpt_reg_HTH_GntR"/>
</dbReference>
<proteinExistence type="predicted"/>
<dbReference type="InterPro" id="IPR036390">
    <property type="entry name" value="WH_DNA-bd_sf"/>
</dbReference>
<dbReference type="Pfam" id="PF00392">
    <property type="entry name" value="GntR"/>
    <property type="match status" value="1"/>
</dbReference>
<dbReference type="PANTHER" id="PTHR43537">
    <property type="entry name" value="TRANSCRIPTIONAL REGULATOR, GNTR FAMILY"/>
    <property type="match status" value="1"/>
</dbReference>
<keyword evidence="4" id="KW-0804">Transcription</keyword>
<dbReference type="PRINTS" id="PR00035">
    <property type="entry name" value="HTHGNTR"/>
</dbReference>
<evidence type="ECO:0000256" key="4">
    <source>
        <dbReference type="ARBA" id="ARBA00023163"/>
    </source>
</evidence>
<dbReference type="CDD" id="cd07377">
    <property type="entry name" value="WHTH_GntR"/>
    <property type="match status" value="1"/>
</dbReference>
<dbReference type="InterPro" id="IPR011711">
    <property type="entry name" value="GntR_C"/>
</dbReference>
<keyword evidence="1" id="KW-0678">Repressor</keyword>
<sequence length="262" mass="29876">MMKYPRVKQPRISDMVMQQLESMILDGTFNPGQKLPPERELAIQFEVSRPSLREAIQKLVARGFLYSRQGGGTYVVEEIGHSFSDPLLQLLSSHDEFKYDLLEFRDALEGVSAYYAALRSTPEDKQRITQHFDSLLAIYENMDPELEAEAEADAAFHLAIAEAAHNVILLHTMRGLFNLLKESIVANLSNLFEKRESRPLLKAQHQALYDAIMNADPERAQQAAHEHLAFVEDSLLELSRMETRKERALRRARVLNPSTSLI</sequence>
<evidence type="ECO:0000313" key="9">
    <source>
        <dbReference type="Proteomes" id="UP000242999"/>
    </source>
</evidence>
<dbReference type="FunFam" id="1.10.10.10:FF:000048">
    <property type="entry name" value="Pyruvate dehydrogenase complex transcriptional repressor"/>
    <property type="match status" value="1"/>
</dbReference>
<evidence type="ECO:0000256" key="1">
    <source>
        <dbReference type="ARBA" id="ARBA00022491"/>
    </source>
</evidence>
<dbReference type="SUPFAM" id="SSF46785">
    <property type="entry name" value="Winged helix' DNA-binding domain"/>
    <property type="match status" value="1"/>
</dbReference>
<evidence type="ECO:0000256" key="3">
    <source>
        <dbReference type="ARBA" id="ARBA00023125"/>
    </source>
</evidence>
<dbReference type="GO" id="GO:0003677">
    <property type="term" value="F:DNA binding"/>
    <property type="evidence" value="ECO:0007669"/>
    <property type="project" value="UniProtKB-KW"/>
</dbReference>
<protein>
    <recommendedName>
        <fullName evidence="6">Pyruvate dehydrogenase complex repressor</fullName>
    </recommendedName>
</protein>
<gene>
    <name evidence="8" type="ORF">SAMN05421831_10480</name>
</gene>
<dbReference type="InterPro" id="IPR036388">
    <property type="entry name" value="WH-like_DNA-bd_sf"/>
</dbReference>
<reference evidence="9" key="1">
    <citation type="submission" date="2016-10" db="EMBL/GenBank/DDBJ databases">
        <authorList>
            <person name="Varghese N."/>
            <person name="Submissions S."/>
        </authorList>
    </citation>
    <scope>NUCLEOTIDE SEQUENCE [LARGE SCALE GENOMIC DNA]</scope>
    <source>
        <strain evidence="9">DSM 7165</strain>
    </source>
</reference>
<dbReference type="InterPro" id="IPR008920">
    <property type="entry name" value="TF_FadR/GntR_C"/>
</dbReference>
<comment type="function">
    <text evidence="5">Transcriptional repressor for the pyruvate dehydrogenase complex genes aceEF and lpd.</text>
</comment>
<dbReference type="Gene3D" id="1.20.120.530">
    <property type="entry name" value="GntR ligand-binding domain-like"/>
    <property type="match status" value="1"/>
</dbReference>
<dbReference type="PANTHER" id="PTHR43537:SF34">
    <property type="entry name" value="PYRUVATE DEHYDROGENASE COMPLEX REPRESSOR"/>
    <property type="match status" value="1"/>
</dbReference>
<accession>A0A1H6RMH3</accession>
<evidence type="ECO:0000256" key="2">
    <source>
        <dbReference type="ARBA" id="ARBA00023015"/>
    </source>
</evidence>
<keyword evidence="3" id="KW-0238">DNA-binding</keyword>
<name>A0A1H6RMH3_9GAMM</name>
<dbReference type="STRING" id="64971.SAMN05421831_10480"/>
<keyword evidence="9" id="KW-1185">Reference proteome</keyword>
<evidence type="ECO:0000313" key="8">
    <source>
        <dbReference type="EMBL" id="SEI55676.1"/>
    </source>
</evidence>
<keyword evidence="2" id="KW-0805">Transcription regulation</keyword>
<dbReference type="SUPFAM" id="SSF48008">
    <property type="entry name" value="GntR ligand-binding domain-like"/>
    <property type="match status" value="1"/>
</dbReference>